<name>A0A2V5KVK2_9BACL</name>
<accession>A0A2V5KVK2</accession>
<proteinExistence type="predicted"/>
<dbReference type="PANTHER" id="PTHR39961:SF1">
    <property type="entry name" value="DUF458 DOMAIN-CONTAINING PROTEIN"/>
    <property type="match status" value="1"/>
</dbReference>
<evidence type="ECO:0000313" key="1">
    <source>
        <dbReference type="EMBL" id="PYI53616.1"/>
    </source>
</evidence>
<dbReference type="PANTHER" id="PTHR39961">
    <property type="entry name" value="HYPOTHETICAL CYTOSOLIC PROTEIN"/>
    <property type="match status" value="1"/>
</dbReference>
<dbReference type="AlphaFoldDB" id="A0A2V5KVK2"/>
<comment type="caution">
    <text evidence="1">The sequence shown here is derived from an EMBL/GenBank/DDBJ whole genome shotgun (WGS) entry which is preliminary data.</text>
</comment>
<gene>
    <name evidence="1" type="ORF">DLM86_17650</name>
</gene>
<protein>
    <recommendedName>
        <fullName evidence="3">DUF458 domain-containing protein</fullName>
    </recommendedName>
</protein>
<sequence length="200" mass="22420">MSANPPRHEASGPTFQNACGKRLTLEDVFRHVASFMVQRPQAEYRFMIGTDCQAHARATTFVTGLVIQRVGDGAWACYRKLTVPRRLHSIRQKLSVETLLSEDIARLWKDRYDGRLEHIVRPYARQGAAFARYVDIDAGDDLEANGTAPFVAEMVGRVEALGFAARIKPDAVVASAYANRHTKRPDGGEQLSMHVQRLIR</sequence>
<reference evidence="1 2" key="1">
    <citation type="submission" date="2018-05" db="EMBL/GenBank/DDBJ databases">
        <title>Paenibacillus flagellatus sp. nov., isolated from selenium mineral soil.</title>
        <authorList>
            <person name="Dai X."/>
        </authorList>
    </citation>
    <scope>NUCLEOTIDE SEQUENCE [LARGE SCALE GENOMIC DNA]</scope>
    <source>
        <strain evidence="1 2">DXL2</strain>
    </source>
</reference>
<dbReference type="Pfam" id="PF04308">
    <property type="entry name" value="RNaseH_like"/>
    <property type="match status" value="1"/>
</dbReference>
<dbReference type="Proteomes" id="UP000247476">
    <property type="component" value="Unassembled WGS sequence"/>
</dbReference>
<dbReference type="EMBL" id="QJVJ01000007">
    <property type="protein sequence ID" value="PYI53616.1"/>
    <property type="molecule type" value="Genomic_DNA"/>
</dbReference>
<dbReference type="InterPro" id="IPR007405">
    <property type="entry name" value="Phage_KVP40_Orf299"/>
</dbReference>
<evidence type="ECO:0000313" key="2">
    <source>
        <dbReference type="Proteomes" id="UP000247476"/>
    </source>
</evidence>
<evidence type="ECO:0008006" key="3">
    <source>
        <dbReference type="Google" id="ProtNLM"/>
    </source>
</evidence>
<keyword evidence="2" id="KW-1185">Reference proteome</keyword>
<dbReference type="RefSeq" id="WP_110841389.1">
    <property type="nucleotide sequence ID" value="NZ_QJVJ01000007.1"/>
</dbReference>
<dbReference type="OrthoDB" id="37369at2"/>
<organism evidence="1 2">
    <name type="scientific">Paenibacillus flagellatus</name>
    <dbReference type="NCBI Taxonomy" id="2211139"/>
    <lineage>
        <taxon>Bacteria</taxon>
        <taxon>Bacillati</taxon>
        <taxon>Bacillota</taxon>
        <taxon>Bacilli</taxon>
        <taxon>Bacillales</taxon>
        <taxon>Paenibacillaceae</taxon>
        <taxon>Paenibacillus</taxon>
    </lineage>
</organism>